<dbReference type="GO" id="GO:0003743">
    <property type="term" value="F:translation initiation factor activity"/>
    <property type="evidence" value="ECO:0007669"/>
    <property type="project" value="UniProtKB-KW"/>
</dbReference>
<dbReference type="InterPro" id="IPR001040">
    <property type="entry name" value="TIF_eIF_4E"/>
</dbReference>
<evidence type="ECO:0000313" key="4">
    <source>
        <dbReference type="EMBL" id="QHT22888.1"/>
    </source>
</evidence>
<evidence type="ECO:0000256" key="1">
    <source>
        <dbReference type="ARBA" id="ARBA00022540"/>
    </source>
</evidence>
<dbReference type="AlphaFoldDB" id="A0A6C0E298"/>
<dbReference type="GO" id="GO:0016281">
    <property type="term" value="C:eukaryotic translation initiation factor 4F complex"/>
    <property type="evidence" value="ECO:0007669"/>
    <property type="project" value="TreeGrafter"/>
</dbReference>
<keyword evidence="3" id="KW-0648">Protein biosynthesis</keyword>
<dbReference type="PANTHER" id="PTHR11960:SF8">
    <property type="entry name" value="EUKARYOTIC TRANSLATION INITIATION FACTOR 4E1-RELATED"/>
    <property type="match status" value="1"/>
</dbReference>
<sequence>MVTSQFDIQMDSIANSDATSLSMFNPLQHKWNLWAHLPHDVEWTINSYKNIYTFTTVENTIAILETLPDVLVKNCMLFIMKDGIMPIWEDPSNKEGGCFSYKISNKNVYEIWKHLTYVLVGETMSTNQSFVNNINGITISPKKNFCIIKIWMKTCEYQNPTIVTTEVNGIIPQGCLFKKHEPTK</sequence>
<evidence type="ECO:0008006" key="5">
    <source>
        <dbReference type="Google" id="ProtNLM"/>
    </source>
</evidence>
<reference evidence="4" key="1">
    <citation type="journal article" date="2020" name="Nature">
        <title>Giant virus diversity and host interactions through global metagenomics.</title>
        <authorList>
            <person name="Schulz F."/>
            <person name="Roux S."/>
            <person name="Paez-Espino D."/>
            <person name="Jungbluth S."/>
            <person name="Walsh D.A."/>
            <person name="Denef V.J."/>
            <person name="McMahon K.D."/>
            <person name="Konstantinidis K.T."/>
            <person name="Eloe-Fadrosh E.A."/>
            <person name="Kyrpides N.C."/>
            <person name="Woyke T."/>
        </authorList>
    </citation>
    <scope>NUCLEOTIDE SEQUENCE</scope>
    <source>
        <strain evidence="4">GVMAG-M-3300023179-114</strain>
    </source>
</reference>
<dbReference type="GO" id="GO:0000340">
    <property type="term" value="F:RNA 7-methylguanosine cap binding"/>
    <property type="evidence" value="ECO:0007669"/>
    <property type="project" value="TreeGrafter"/>
</dbReference>
<name>A0A6C0E298_9ZZZZ</name>
<evidence type="ECO:0000256" key="2">
    <source>
        <dbReference type="ARBA" id="ARBA00022884"/>
    </source>
</evidence>
<dbReference type="EMBL" id="MN739721">
    <property type="protein sequence ID" value="QHT22888.1"/>
    <property type="molecule type" value="Genomic_DNA"/>
</dbReference>
<dbReference type="Gene3D" id="3.30.760.10">
    <property type="entry name" value="RNA Cap, Translation Initiation Factor Eif4e"/>
    <property type="match status" value="1"/>
</dbReference>
<dbReference type="SUPFAM" id="SSF55418">
    <property type="entry name" value="eIF4e-like"/>
    <property type="match status" value="1"/>
</dbReference>
<proteinExistence type="predicted"/>
<dbReference type="PANTHER" id="PTHR11960">
    <property type="entry name" value="EUKARYOTIC TRANSLATION INITIATION FACTOR 4E RELATED"/>
    <property type="match status" value="1"/>
</dbReference>
<accession>A0A6C0E298</accession>
<protein>
    <recommendedName>
        <fullName evidence="5">Eukaryotic translation initiation factor 4E</fullName>
    </recommendedName>
</protein>
<organism evidence="4">
    <name type="scientific">viral metagenome</name>
    <dbReference type="NCBI Taxonomy" id="1070528"/>
    <lineage>
        <taxon>unclassified sequences</taxon>
        <taxon>metagenomes</taxon>
        <taxon>organismal metagenomes</taxon>
    </lineage>
</organism>
<keyword evidence="2" id="KW-0694">RNA-binding</keyword>
<dbReference type="Pfam" id="PF01652">
    <property type="entry name" value="IF4E"/>
    <property type="match status" value="1"/>
</dbReference>
<keyword evidence="1" id="KW-0396">Initiation factor</keyword>
<dbReference type="InterPro" id="IPR023398">
    <property type="entry name" value="TIF_eIF4e-like"/>
</dbReference>
<evidence type="ECO:0000256" key="3">
    <source>
        <dbReference type="ARBA" id="ARBA00022917"/>
    </source>
</evidence>